<dbReference type="SMART" id="SM00382">
    <property type="entry name" value="AAA"/>
    <property type="match status" value="1"/>
</dbReference>
<dbReference type="Proteomes" id="UP000000346">
    <property type="component" value="Chromosome"/>
</dbReference>
<evidence type="ECO:0000256" key="8">
    <source>
        <dbReference type="ARBA" id="ARBA00023065"/>
    </source>
</evidence>
<comment type="subunit">
    <text evidence="11">Has multiple subunits with at least A(3), B(3), C, D, E, F, H, I and proteolipid K(x).</text>
</comment>
<dbReference type="Gene3D" id="3.40.50.300">
    <property type="entry name" value="P-loop containing nucleotide triphosphate hydrolases"/>
    <property type="match status" value="1"/>
</dbReference>
<comment type="catalytic activity">
    <reaction evidence="11">
        <text>ATP + H2O + 4 H(+)(in) = ADP + phosphate + 5 H(+)(out)</text>
        <dbReference type="Rhea" id="RHEA:57720"/>
        <dbReference type="ChEBI" id="CHEBI:15377"/>
        <dbReference type="ChEBI" id="CHEBI:15378"/>
        <dbReference type="ChEBI" id="CHEBI:30616"/>
        <dbReference type="ChEBI" id="CHEBI:43474"/>
        <dbReference type="ChEBI" id="CHEBI:456216"/>
        <dbReference type="EC" id="7.1.2.2"/>
    </reaction>
</comment>
<feature type="domain" description="AAA+ ATPase" evidence="12">
    <location>
        <begin position="235"/>
        <end position="429"/>
    </location>
</feature>
<evidence type="ECO:0000256" key="5">
    <source>
        <dbReference type="ARBA" id="ARBA00022781"/>
    </source>
</evidence>
<evidence type="ECO:0000313" key="13">
    <source>
        <dbReference type="EMBL" id="ADL18826.1"/>
    </source>
</evidence>
<dbReference type="STRING" id="666510.ASAC_0419"/>
<dbReference type="Pfam" id="PF00006">
    <property type="entry name" value="ATP-synt_ab"/>
    <property type="match status" value="1"/>
</dbReference>
<dbReference type="HAMAP" id="MF_00309">
    <property type="entry name" value="ATP_synth_A_arch"/>
    <property type="match status" value="1"/>
</dbReference>
<comment type="similarity">
    <text evidence="1 11">Belongs to the ATPase alpha/beta chains family.</text>
</comment>
<name>D9Q0I8_ACIS3</name>
<protein>
    <recommendedName>
        <fullName evidence="11">A-type ATP synthase subunit A</fullName>
        <ecNumber evidence="11">7.1.2.2</ecNumber>
    </recommendedName>
</protein>
<dbReference type="AlphaFoldDB" id="D9Q0I8"/>
<dbReference type="PANTHER" id="PTHR43607:SF1">
    <property type="entry name" value="H(+)-TRANSPORTING TWO-SECTOR ATPASE"/>
    <property type="match status" value="1"/>
</dbReference>
<evidence type="ECO:0000256" key="6">
    <source>
        <dbReference type="ARBA" id="ARBA00022840"/>
    </source>
</evidence>
<evidence type="ECO:0000256" key="9">
    <source>
        <dbReference type="ARBA" id="ARBA00023136"/>
    </source>
</evidence>
<evidence type="ECO:0000256" key="2">
    <source>
        <dbReference type="ARBA" id="ARBA00022448"/>
    </source>
</evidence>
<keyword evidence="6 11" id="KW-0067">ATP-binding</keyword>
<dbReference type="GO" id="GO:0005524">
    <property type="term" value="F:ATP binding"/>
    <property type="evidence" value="ECO:0007669"/>
    <property type="project" value="UniProtKB-UniRule"/>
</dbReference>
<dbReference type="KEGG" id="asc:ASAC_0419"/>
<keyword evidence="9 11" id="KW-0472">Membrane</keyword>
<dbReference type="EMBL" id="CP001742">
    <property type="protein sequence ID" value="ADL18826.1"/>
    <property type="molecule type" value="Genomic_DNA"/>
</dbReference>
<dbReference type="SUPFAM" id="SSF47917">
    <property type="entry name" value="C-terminal domain of alpha and beta subunits of F1 ATP synthase"/>
    <property type="match status" value="1"/>
</dbReference>
<dbReference type="InterPro" id="IPR020003">
    <property type="entry name" value="ATPase_a/bsu_AS"/>
</dbReference>
<dbReference type="GO" id="GO:0005886">
    <property type="term" value="C:plasma membrane"/>
    <property type="evidence" value="ECO:0007669"/>
    <property type="project" value="UniProtKB-SubCell"/>
</dbReference>
<comment type="function">
    <text evidence="11">Component of the A-type ATP synthase that produces ATP from ADP in the presence of a proton gradient across the membrane. The A chain is the catalytic subunit.</text>
</comment>
<keyword evidence="8 11" id="KW-0406">Ion transport</keyword>
<dbReference type="CDD" id="cd18119">
    <property type="entry name" value="ATP-synt_V_A-type_alpha_N"/>
    <property type="match status" value="1"/>
</dbReference>
<keyword evidence="7 11" id="KW-1278">Translocase</keyword>
<dbReference type="SUPFAM" id="SSF52540">
    <property type="entry name" value="P-loop containing nucleoside triphosphate hydrolases"/>
    <property type="match status" value="1"/>
</dbReference>
<dbReference type="Pfam" id="PF22919">
    <property type="entry name" value="ATP-synt_VA_C"/>
    <property type="match status" value="1"/>
</dbReference>
<dbReference type="InterPro" id="IPR004100">
    <property type="entry name" value="ATPase_F1/V1/A1_a/bsu_N"/>
</dbReference>
<evidence type="ECO:0000256" key="10">
    <source>
        <dbReference type="ARBA" id="ARBA00023310"/>
    </source>
</evidence>
<dbReference type="PROSITE" id="PS00152">
    <property type="entry name" value="ATPASE_ALPHA_BETA"/>
    <property type="match status" value="1"/>
</dbReference>
<dbReference type="InterPro" id="IPR024034">
    <property type="entry name" value="ATPase_F1/V1_b/a_C"/>
</dbReference>
<dbReference type="InterPro" id="IPR036121">
    <property type="entry name" value="ATPase_F1/V1/A1_a/bsu_N_sf"/>
</dbReference>
<dbReference type="InterPro" id="IPR027417">
    <property type="entry name" value="P-loop_NTPase"/>
</dbReference>
<dbReference type="CDD" id="cd18111">
    <property type="entry name" value="ATP-synt_V_A-type_alpha_C"/>
    <property type="match status" value="1"/>
</dbReference>
<dbReference type="FunFam" id="2.40.30.20:FF:000002">
    <property type="entry name" value="V-type proton ATPase catalytic subunit A"/>
    <property type="match status" value="1"/>
</dbReference>
<dbReference type="PANTHER" id="PTHR43607">
    <property type="entry name" value="V-TYPE PROTON ATPASE CATALYTIC SUBUNIT A"/>
    <property type="match status" value="1"/>
</dbReference>
<dbReference type="OrthoDB" id="115235at2157"/>
<gene>
    <name evidence="11" type="primary">atpA</name>
    <name evidence="13" type="ordered locus">ASAC_0419</name>
</gene>
<feature type="binding site" evidence="11">
    <location>
        <begin position="243"/>
        <end position="250"/>
    </location>
    <ligand>
        <name>ATP</name>
        <dbReference type="ChEBI" id="CHEBI:30616"/>
    </ligand>
</feature>
<dbReference type="GO" id="GO:0042777">
    <property type="term" value="P:proton motive force-driven plasma membrane ATP synthesis"/>
    <property type="evidence" value="ECO:0007669"/>
    <property type="project" value="UniProtKB-UniRule"/>
</dbReference>
<keyword evidence="10 11" id="KW-0066">ATP synthesis</keyword>
<organism evidence="13 14">
    <name type="scientific">Acidilobus saccharovorans (strain DSM 16705 / JCM 18335 / VKM B-2471 / 345-15)</name>
    <dbReference type="NCBI Taxonomy" id="666510"/>
    <lineage>
        <taxon>Archaea</taxon>
        <taxon>Thermoproteota</taxon>
        <taxon>Thermoprotei</taxon>
        <taxon>Acidilobales</taxon>
        <taxon>Acidilobaceae</taxon>
        <taxon>Acidilobus</taxon>
    </lineage>
</organism>
<dbReference type="InterPro" id="IPR000194">
    <property type="entry name" value="ATPase_F1/V1/A1_a/bsu_nucl-bd"/>
</dbReference>
<dbReference type="NCBIfam" id="NF003220">
    <property type="entry name" value="PRK04192.1"/>
    <property type="match status" value="1"/>
</dbReference>
<sequence>MVVRGRIYRISGPLVIAEGMTGAQMFEVVRVGEEGLIGEVTRIRGDMAYIQVYESTSGLRPGEPVEGTGAPLSVDLGPGLIGSIFDGVQRPLPSIVATIARTNPARSIFVERGVTVPPIPRDKKWHFTPSDRVKPGDKVGPGDIIGVVEETQIIQHKILVPPNVEGTVKWIAGEGDYTIVDPIAEIDVGGGEIKQLYLYQRWPVRQPRPYVQKLEPTEPLITGMRIIDLLFPMAKGGTGMIPGGFGTGKTVTLHNLAQWSSANVIIYIGCGERGNEMTEVLDKFPTYKDPWTGRPLMERSILVANTSNMPVAAREASIYVGITMGEYYRDMGYDVLLVADSTSRWAEALREMAGRLEEMPAEEGYPSYLASRLAEFYERAGRVRTLGEPSRFGSVTVIGAVSPPGGDFTEPVTTHTRRFTKVFWALDTALAYSRHYPAINWITSYSAYSDTVAEWWHKNVDPRWSEYRQEVMNILIRENELREIVRLIGTEGLSEQDKLILETARLIKEGLLKQNAFDPIDTFTTVQKQMALMRMFVEFYRAASDAVRRNVPVNKIKDSLGRMYSYMMRARFTIPNDKIDEIDKMTRDIVNIINNIGGGQA</sequence>
<comment type="subcellular location">
    <subcellularLocation>
        <location evidence="11">Cell membrane</location>
        <topology evidence="11">Peripheral membrane protein</topology>
    </subcellularLocation>
</comment>
<keyword evidence="4 11" id="KW-0547">Nucleotide-binding</keyword>
<dbReference type="InterPro" id="IPR031686">
    <property type="entry name" value="ATP-synth_a_Xtn"/>
</dbReference>
<dbReference type="InParanoid" id="D9Q0I8"/>
<evidence type="ECO:0000256" key="1">
    <source>
        <dbReference type="ARBA" id="ARBA00008936"/>
    </source>
</evidence>
<dbReference type="GO" id="GO:0046961">
    <property type="term" value="F:proton-transporting ATPase activity, rotational mechanism"/>
    <property type="evidence" value="ECO:0007669"/>
    <property type="project" value="InterPro"/>
</dbReference>
<dbReference type="CDD" id="cd01134">
    <property type="entry name" value="V_A-ATPase_A"/>
    <property type="match status" value="1"/>
</dbReference>
<dbReference type="eggNOG" id="arCOG00868">
    <property type="taxonomic scope" value="Archaea"/>
</dbReference>
<accession>D9Q0I8</accession>
<dbReference type="FunCoup" id="D9Q0I8">
    <property type="interactions" value="137"/>
</dbReference>
<dbReference type="HOGENOM" id="CLU_008162_3_1_2"/>
<dbReference type="Gene3D" id="2.40.50.100">
    <property type="match status" value="1"/>
</dbReference>
<dbReference type="GO" id="GO:0046933">
    <property type="term" value="F:proton-transporting ATP synthase activity, rotational mechanism"/>
    <property type="evidence" value="ECO:0007669"/>
    <property type="project" value="UniProtKB-UniRule"/>
</dbReference>
<evidence type="ECO:0000256" key="4">
    <source>
        <dbReference type="ARBA" id="ARBA00022741"/>
    </source>
</evidence>
<evidence type="ECO:0000256" key="7">
    <source>
        <dbReference type="ARBA" id="ARBA00022967"/>
    </source>
</evidence>
<evidence type="ECO:0000259" key="12">
    <source>
        <dbReference type="SMART" id="SM00382"/>
    </source>
</evidence>
<evidence type="ECO:0000313" key="14">
    <source>
        <dbReference type="Proteomes" id="UP000000346"/>
    </source>
</evidence>
<dbReference type="InterPro" id="IPR055190">
    <property type="entry name" value="ATP-synt_VA_C"/>
</dbReference>
<dbReference type="InterPro" id="IPR022878">
    <property type="entry name" value="V-ATPase_asu"/>
</dbReference>
<dbReference type="EC" id="7.1.2.2" evidence="11"/>
<dbReference type="FunFam" id="1.10.1140.10:FF:000002">
    <property type="entry name" value="V-type proton ATPase catalytic subunit A"/>
    <property type="match status" value="1"/>
</dbReference>
<dbReference type="Gene3D" id="2.40.30.20">
    <property type="match status" value="1"/>
</dbReference>
<dbReference type="FunFam" id="2.40.50.100:FF:000008">
    <property type="entry name" value="V-type proton ATPase catalytic subunit A"/>
    <property type="match status" value="1"/>
</dbReference>
<keyword evidence="3 11" id="KW-1003">Cell membrane</keyword>
<dbReference type="SUPFAM" id="SSF50615">
    <property type="entry name" value="N-terminal domain of alpha and beta subunits of F1 ATP synthase"/>
    <property type="match status" value="1"/>
</dbReference>
<reference evidence="13 14" key="1">
    <citation type="journal article" date="2010" name="Appl. Environ. Microbiol.">
        <title>The genome sequence of the crenarchaeon Acidilobus saccharovorans supports a new order, Acidilobales, and suggests an important ecological role in terrestrial acidic hot springs.</title>
        <authorList>
            <person name="Mardanov A.V."/>
            <person name="Svetlitchnyi V.A."/>
            <person name="Beletsky A.V."/>
            <person name="Prokofeva M.I."/>
            <person name="Bonch-Osmolovskaya E.A."/>
            <person name="Ravin N.V."/>
            <person name="Skryabin K.G."/>
        </authorList>
    </citation>
    <scope>NUCLEOTIDE SEQUENCE [LARGE SCALE GENOMIC DNA]</scope>
    <source>
        <strain evidence="14">DSM 16705 / JCM 18335 / VKM B-2471 / 345-15</strain>
    </source>
</reference>
<dbReference type="Pfam" id="PF02874">
    <property type="entry name" value="ATP-synt_ab_N"/>
    <property type="match status" value="1"/>
</dbReference>
<keyword evidence="5 11" id="KW-0375">Hydrogen ion transport</keyword>
<keyword evidence="2 11" id="KW-0813">Transport</keyword>
<keyword evidence="14" id="KW-1185">Reference proteome</keyword>
<dbReference type="InterPro" id="IPR003593">
    <property type="entry name" value="AAA+_ATPase"/>
</dbReference>
<evidence type="ECO:0000256" key="3">
    <source>
        <dbReference type="ARBA" id="ARBA00022475"/>
    </source>
</evidence>
<dbReference type="Pfam" id="PF16886">
    <property type="entry name" value="ATP-synt_ab_Xtn"/>
    <property type="match status" value="1"/>
</dbReference>
<dbReference type="Gene3D" id="1.10.1140.10">
    <property type="entry name" value="Bovine Mitochondrial F1-atpase, Atp Synthase Beta Chain, Chain D, domain 3"/>
    <property type="match status" value="1"/>
</dbReference>
<dbReference type="InterPro" id="IPR023366">
    <property type="entry name" value="ATP_synth_asu-like_sf"/>
</dbReference>
<proteinExistence type="inferred from homology"/>
<evidence type="ECO:0000256" key="11">
    <source>
        <dbReference type="HAMAP-Rule" id="MF_00309"/>
    </source>
</evidence>